<feature type="transmembrane region" description="Helical" evidence="5">
    <location>
        <begin position="39"/>
        <end position="56"/>
    </location>
</feature>
<dbReference type="EMBL" id="CASHTH010002250">
    <property type="protein sequence ID" value="CAI8026916.1"/>
    <property type="molecule type" value="Genomic_DNA"/>
</dbReference>
<accession>A0AA35SE41</accession>
<evidence type="ECO:0000256" key="4">
    <source>
        <dbReference type="ARBA" id="ARBA00023136"/>
    </source>
</evidence>
<reference evidence="7" key="1">
    <citation type="submission" date="2023-03" db="EMBL/GenBank/DDBJ databases">
        <authorList>
            <person name="Steffen K."/>
            <person name="Cardenas P."/>
        </authorList>
    </citation>
    <scope>NUCLEOTIDE SEQUENCE</scope>
</reference>
<dbReference type="PANTHER" id="PTHR43184">
    <property type="entry name" value="MAJOR FACILITATOR SUPERFAMILY TRANSPORTER 16, ISOFORM B"/>
    <property type="match status" value="1"/>
</dbReference>
<comment type="caution">
    <text evidence="7">The sequence shown here is derived from an EMBL/GenBank/DDBJ whole genome shotgun (WGS) entry which is preliminary data.</text>
</comment>
<protein>
    <submittedName>
        <fullName evidence="7">Glucose-6-phosphate exchanger SLC37A2</fullName>
    </submittedName>
</protein>
<evidence type="ECO:0000313" key="8">
    <source>
        <dbReference type="Proteomes" id="UP001174909"/>
    </source>
</evidence>
<keyword evidence="8" id="KW-1185">Reference proteome</keyword>
<dbReference type="SUPFAM" id="SSF103473">
    <property type="entry name" value="MFS general substrate transporter"/>
    <property type="match status" value="1"/>
</dbReference>
<dbReference type="PROSITE" id="PS50850">
    <property type="entry name" value="MFS"/>
    <property type="match status" value="1"/>
</dbReference>
<feature type="transmembrane region" description="Helical" evidence="5">
    <location>
        <begin position="170"/>
        <end position="194"/>
    </location>
</feature>
<dbReference type="GO" id="GO:0016020">
    <property type="term" value="C:membrane"/>
    <property type="evidence" value="ECO:0007669"/>
    <property type="project" value="UniProtKB-SubCell"/>
</dbReference>
<dbReference type="InterPro" id="IPR011701">
    <property type="entry name" value="MFS"/>
</dbReference>
<evidence type="ECO:0000256" key="1">
    <source>
        <dbReference type="ARBA" id="ARBA00004141"/>
    </source>
</evidence>
<feature type="transmembrane region" description="Helical" evidence="5">
    <location>
        <begin position="119"/>
        <end position="136"/>
    </location>
</feature>
<dbReference type="PANTHER" id="PTHR43184:SF12">
    <property type="entry name" value="SUGAR PHOSPHATE EXCHANGER 3"/>
    <property type="match status" value="1"/>
</dbReference>
<proteinExistence type="predicted"/>
<keyword evidence="2 5" id="KW-0812">Transmembrane</keyword>
<dbReference type="Gene3D" id="1.20.1250.20">
    <property type="entry name" value="MFS general substrate transporter like domains"/>
    <property type="match status" value="1"/>
</dbReference>
<evidence type="ECO:0000259" key="6">
    <source>
        <dbReference type="PROSITE" id="PS50850"/>
    </source>
</evidence>
<evidence type="ECO:0000256" key="5">
    <source>
        <dbReference type="SAM" id="Phobius"/>
    </source>
</evidence>
<dbReference type="InterPro" id="IPR020846">
    <property type="entry name" value="MFS_dom"/>
</dbReference>
<feature type="transmembrane region" description="Helical" evidence="5">
    <location>
        <begin position="206"/>
        <end position="230"/>
    </location>
</feature>
<dbReference type="Pfam" id="PF07690">
    <property type="entry name" value="MFS_1"/>
    <property type="match status" value="1"/>
</dbReference>
<sequence>MEPCAGSASGELLNELKPKKLGFGALALSYAGLFRYPRFSYRAYILVLTFVVYAAYHMSRKPFSVVANVLAPDCHGGGTDDNSSYATNVSNLSDLSSASGGWPPFNGPHCKTLIGAVDYSWLFTYAVFLFISGLIADRVNVRYFLTAGMIGSGVFVGLLGVAYYGKIHNITYFILVQIGVGVFESTGWPGVVAVMGNWFGKKRRGLLLGVWNSHTSVGNILGTVVPAIWAVPGRPWSWSFLVPAFVMIVVGVLVFFFLITDPAHVGLPPPVHHK</sequence>
<feature type="non-terminal residue" evidence="7">
    <location>
        <position position="1"/>
    </location>
</feature>
<keyword evidence="3 5" id="KW-1133">Transmembrane helix</keyword>
<name>A0AA35SE41_GEOBA</name>
<organism evidence="7 8">
    <name type="scientific">Geodia barretti</name>
    <name type="common">Barrett's horny sponge</name>
    <dbReference type="NCBI Taxonomy" id="519541"/>
    <lineage>
        <taxon>Eukaryota</taxon>
        <taxon>Metazoa</taxon>
        <taxon>Porifera</taxon>
        <taxon>Demospongiae</taxon>
        <taxon>Heteroscleromorpha</taxon>
        <taxon>Tetractinellida</taxon>
        <taxon>Astrophorina</taxon>
        <taxon>Geodiidae</taxon>
        <taxon>Geodia</taxon>
    </lineage>
</organism>
<comment type="subcellular location">
    <subcellularLocation>
        <location evidence="1">Membrane</location>
        <topology evidence="1">Multi-pass membrane protein</topology>
    </subcellularLocation>
</comment>
<feature type="transmembrane region" description="Helical" evidence="5">
    <location>
        <begin position="236"/>
        <end position="259"/>
    </location>
</feature>
<evidence type="ECO:0000256" key="3">
    <source>
        <dbReference type="ARBA" id="ARBA00022989"/>
    </source>
</evidence>
<feature type="domain" description="Major facilitator superfamily (MFS) profile" evidence="6">
    <location>
        <begin position="48"/>
        <end position="274"/>
    </location>
</feature>
<evidence type="ECO:0000256" key="2">
    <source>
        <dbReference type="ARBA" id="ARBA00022692"/>
    </source>
</evidence>
<dbReference type="Proteomes" id="UP001174909">
    <property type="component" value="Unassembled WGS sequence"/>
</dbReference>
<gene>
    <name evidence="7" type="ORF">GBAR_LOCUS15418</name>
</gene>
<feature type="transmembrane region" description="Helical" evidence="5">
    <location>
        <begin position="143"/>
        <end position="164"/>
    </location>
</feature>
<dbReference type="GO" id="GO:0022857">
    <property type="term" value="F:transmembrane transporter activity"/>
    <property type="evidence" value="ECO:0007669"/>
    <property type="project" value="InterPro"/>
</dbReference>
<evidence type="ECO:0000313" key="7">
    <source>
        <dbReference type="EMBL" id="CAI8026916.1"/>
    </source>
</evidence>
<dbReference type="AlphaFoldDB" id="A0AA35SE41"/>
<keyword evidence="4 5" id="KW-0472">Membrane</keyword>
<dbReference type="InterPro" id="IPR036259">
    <property type="entry name" value="MFS_trans_sf"/>
</dbReference>